<reference evidence="14 15" key="1">
    <citation type="submission" date="2018-10" db="EMBL/GenBank/DDBJ databases">
        <title>Genomic Encyclopedia of Archaeal and Bacterial Type Strains, Phase II (KMG-II): from individual species to whole genera.</title>
        <authorList>
            <person name="Goeker M."/>
        </authorList>
    </citation>
    <scope>NUCLEOTIDE SEQUENCE [LARGE SCALE GENOMIC DNA]</scope>
    <source>
        <strain evidence="14 15">DSM 16510</strain>
    </source>
</reference>
<evidence type="ECO:0000256" key="6">
    <source>
        <dbReference type="ARBA" id="ARBA00022695"/>
    </source>
</evidence>
<dbReference type="Gene3D" id="3.90.1640.10">
    <property type="entry name" value="inorganic pyrophosphatase (n-terminal core)"/>
    <property type="match status" value="1"/>
</dbReference>
<dbReference type="CDD" id="cd02205">
    <property type="entry name" value="CBS_pair_SF"/>
    <property type="match status" value="1"/>
</dbReference>
<keyword evidence="7" id="KW-0479">Metal-binding</keyword>
<dbReference type="GO" id="GO:0046872">
    <property type="term" value="F:metal ion binding"/>
    <property type="evidence" value="ECO:0007669"/>
    <property type="project" value="UniProtKB-KW"/>
</dbReference>
<evidence type="ECO:0000256" key="1">
    <source>
        <dbReference type="ARBA" id="ARBA00001946"/>
    </source>
</evidence>
<dbReference type="OrthoDB" id="9805698at2"/>
<comment type="caution">
    <text evidence="14">The sequence shown here is derived from an EMBL/GenBank/DDBJ whole genome shotgun (WGS) entry which is preliminary data.</text>
</comment>
<dbReference type="SUPFAM" id="SSF64182">
    <property type="entry name" value="DHH phosphoesterases"/>
    <property type="match status" value="1"/>
</dbReference>
<name>A0A497XMQ1_9AQUI</name>
<keyword evidence="8" id="KW-0547">Nucleotide-binding</keyword>
<dbReference type="GO" id="GO:0000166">
    <property type="term" value="F:nucleotide binding"/>
    <property type="evidence" value="ECO:0007669"/>
    <property type="project" value="UniProtKB-KW"/>
</dbReference>
<evidence type="ECO:0000256" key="3">
    <source>
        <dbReference type="ARBA" id="ARBA00022555"/>
    </source>
</evidence>
<evidence type="ECO:0000256" key="2">
    <source>
        <dbReference type="ARBA" id="ARBA00007265"/>
    </source>
</evidence>
<dbReference type="SUPFAM" id="SSF54631">
    <property type="entry name" value="CBS-domain pair"/>
    <property type="match status" value="1"/>
</dbReference>
<dbReference type="GO" id="GO:0000049">
    <property type="term" value="F:tRNA binding"/>
    <property type="evidence" value="ECO:0007669"/>
    <property type="project" value="UniProtKB-KW"/>
</dbReference>
<dbReference type="PANTHER" id="PTHR47788:SF1">
    <property type="entry name" value="A-ADDING TRNA NUCLEOTIDYLTRANSFERASE"/>
    <property type="match status" value="1"/>
</dbReference>
<dbReference type="Gene3D" id="3.30.460.10">
    <property type="entry name" value="Beta Polymerase, domain 2"/>
    <property type="match status" value="1"/>
</dbReference>
<dbReference type="Gene3D" id="1.10.3090.10">
    <property type="entry name" value="cca-adding enzyme, domain 2"/>
    <property type="match status" value="1"/>
</dbReference>
<dbReference type="InterPro" id="IPR043519">
    <property type="entry name" value="NT_sf"/>
</dbReference>
<keyword evidence="3" id="KW-0820">tRNA-binding</keyword>
<keyword evidence="10 12" id="KW-0694">RNA-binding</keyword>
<keyword evidence="5" id="KW-0819">tRNA processing</keyword>
<evidence type="ECO:0000259" key="13">
    <source>
        <dbReference type="PROSITE" id="PS51371"/>
    </source>
</evidence>
<evidence type="ECO:0000313" key="14">
    <source>
        <dbReference type="EMBL" id="RLJ70207.1"/>
    </source>
</evidence>
<evidence type="ECO:0000313" key="15">
    <source>
        <dbReference type="Proteomes" id="UP000267841"/>
    </source>
</evidence>
<dbReference type="EMBL" id="RCCJ01000001">
    <property type="protein sequence ID" value="RLJ70207.1"/>
    <property type="molecule type" value="Genomic_DNA"/>
</dbReference>
<protein>
    <submittedName>
        <fullName evidence="14">tRNA nucleotidyltransferase (CCA-adding enzyme)</fullName>
    </submittedName>
</protein>
<organism evidence="14 15">
    <name type="scientific">Hydrogenivirga caldilitoris</name>
    <dbReference type="NCBI Taxonomy" id="246264"/>
    <lineage>
        <taxon>Bacteria</taxon>
        <taxon>Pseudomonadati</taxon>
        <taxon>Aquificota</taxon>
        <taxon>Aquificia</taxon>
        <taxon>Aquificales</taxon>
        <taxon>Aquificaceae</taxon>
        <taxon>Hydrogenivirga</taxon>
    </lineage>
</organism>
<keyword evidence="15" id="KW-1185">Reference proteome</keyword>
<comment type="cofactor">
    <cofactor evidence="1">
        <name>Mg(2+)</name>
        <dbReference type="ChEBI" id="CHEBI:18420"/>
    </cofactor>
</comment>
<dbReference type="AlphaFoldDB" id="A0A497XMQ1"/>
<proteinExistence type="inferred from homology"/>
<sequence>MVHSCKEIVVLNEGADLDALSAALAVQKLYPGSCLLTPRYLSKRAGEVFRDYRHLFHTTDELPERFVLILTDTRYFPESIPKETVEKVIVYDHHPTGDVENYEGKVDRVGAATTLVVEDLMERGVELTPEEATVIALGIYEDTGNFTYEGTTERDLKAASWLLYKGADLKIIRRYMLESFTKEQIDIVRRILSSIEKIYLDGREIAIATAVLEKYEPDINALLYEVKDLKEADAFFVIIEAEGKTYVFGRSQTEDIDAGNILSYFSGGGHPEAGATKLENVSASRIKNMLVNYLKGIKSQKLRVGDIMSSPPFLLSDHLSVKDALLELSERGFANAPVIDRDGNLIGIISKKSLLKLSRLYPEEPIEEFVNKDFTTLSPDSPVWEAEEVLTKFGQKLIPVVEEGVVVGVVTRLDILHRMKEDLGEVKALHKRVKIPGNIESISKEVGEIAQGLGYKAYIVGGVVRDILLGKEVWDLDFVVEGDAIELAERLASRYKVKTHPFPEFGTAHLKVGTLKLEFATARRETYSRPGAYPKVERASLKEDLVRRDFTINAMAISVNPESFGTLIDYFGGVRDLKDKIIRVLHPVSFIEDPVRILRALRFAGRLGFKCSKSTERLLKQAVNLGLLEEAPTGRIMNEIRLALREDRILEILSLYRKFKVLEHIIKGFNWTQNLEDKLVSLKKVTDWHSLEFPSERIDYGWVFLMVILSTIKPDVSMKFLQDVSAPSWVRESMESLYTTLNIIKGNLQKAERNSEIYKLLKGVHLSLLLILMSCREVQDKVKLFLERLRFVKVPPEAVREMKERGLEGRELGEEIEKLKERLMDEEKSFIMERP</sequence>
<dbReference type="GO" id="GO:0016779">
    <property type="term" value="F:nucleotidyltransferase activity"/>
    <property type="evidence" value="ECO:0007669"/>
    <property type="project" value="UniProtKB-KW"/>
</dbReference>
<evidence type="ECO:0000256" key="12">
    <source>
        <dbReference type="RuleBase" id="RU003953"/>
    </source>
</evidence>
<dbReference type="SUPFAM" id="SSF81301">
    <property type="entry name" value="Nucleotidyltransferase"/>
    <property type="match status" value="1"/>
</dbReference>
<dbReference type="Pfam" id="PF01743">
    <property type="entry name" value="PolyA_pol"/>
    <property type="match status" value="1"/>
</dbReference>
<dbReference type="SUPFAM" id="SSF81891">
    <property type="entry name" value="Poly A polymerase C-terminal region-like"/>
    <property type="match status" value="1"/>
</dbReference>
<accession>A0A497XMQ1</accession>
<evidence type="ECO:0000256" key="5">
    <source>
        <dbReference type="ARBA" id="ARBA00022694"/>
    </source>
</evidence>
<evidence type="ECO:0000256" key="11">
    <source>
        <dbReference type="PROSITE-ProRule" id="PRU00703"/>
    </source>
</evidence>
<dbReference type="GO" id="GO:0008033">
    <property type="term" value="P:tRNA processing"/>
    <property type="evidence" value="ECO:0007669"/>
    <property type="project" value="UniProtKB-KW"/>
</dbReference>
<evidence type="ECO:0000256" key="9">
    <source>
        <dbReference type="ARBA" id="ARBA00022842"/>
    </source>
</evidence>
<gene>
    <name evidence="14" type="ORF">BCF55_0473</name>
</gene>
<evidence type="ECO:0000256" key="4">
    <source>
        <dbReference type="ARBA" id="ARBA00022679"/>
    </source>
</evidence>
<comment type="similarity">
    <text evidence="2 12">Belongs to the tRNA nucleotidyltransferase/poly(A) polymerase family.</text>
</comment>
<keyword evidence="4 12" id="KW-0808">Transferase</keyword>
<dbReference type="Proteomes" id="UP000267841">
    <property type="component" value="Unassembled WGS sequence"/>
</dbReference>
<dbReference type="SMART" id="SM00116">
    <property type="entry name" value="CBS"/>
    <property type="match status" value="2"/>
</dbReference>
<evidence type="ECO:0000256" key="10">
    <source>
        <dbReference type="ARBA" id="ARBA00022884"/>
    </source>
</evidence>
<keyword evidence="9" id="KW-0460">Magnesium</keyword>
<dbReference type="PANTHER" id="PTHR47788">
    <property type="entry name" value="POLYA POLYMERASE"/>
    <property type="match status" value="1"/>
</dbReference>
<dbReference type="InterPro" id="IPR000644">
    <property type="entry name" value="CBS_dom"/>
</dbReference>
<evidence type="ECO:0000256" key="8">
    <source>
        <dbReference type="ARBA" id="ARBA00022741"/>
    </source>
</evidence>
<dbReference type="InterPro" id="IPR038763">
    <property type="entry name" value="DHH_sf"/>
</dbReference>
<dbReference type="Pfam" id="PF00571">
    <property type="entry name" value="CBS"/>
    <property type="match status" value="2"/>
</dbReference>
<dbReference type="PROSITE" id="PS51371">
    <property type="entry name" value="CBS"/>
    <property type="match status" value="2"/>
</dbReference>
<feature type="domain" description="CBS" evidence="13">
    <location>
        <begin position="370"/>
        <end position="426"/>
    </location>
</feature>
<dbReference type="InterPro" id="IPR046342">
    <property type="entry name" value="CBS_dom_sf"/>
</dbReference>
<dbReference type="InterPro" id="IPR002646">
    <property type="entry name" value="PolA_pol_head_dom"/>
</dbReference>
<dbReference type="CDD" id="cd05398">
    <property type="entry name" value="NT_ClassII-CCAase"/>
    <property type="match status" value="1"/>
</dbReference>
<keyword evidence="11" id="KW-0129">CBS domain</keyword>
<dbReference type="Gene3D" id="3.10.310.30">
    <property type="match status" value="1"/>
</dbReference>
<keyword evidence="6" id="KW-0548">Nucleotidyltransferase</keyword>
<dbReference type="Gene3D" id="3.10.580.10">
    <property type="entry name" value="CBS-domain"/>
    <property type="match status" value="1"/>
</dbReference>
<dbReference type="InterPro" id="IPR052390">
    <property type="entry name" value="tRNA_nt/polyA_polymerase"/>
</dbReference>
<feature type="domain" description="CBS" evidence="13">
    <location>
        <begin position="308"/>
        <end position="366"/>
    </location>
</feature>
<evidence type="ECO:0000256" key="7">
    <source>
        <dbReference type="ARBA" id="ARBA00022723"/>
    </source>
</evidence>